<evidence type="ECO:0000256" key="7">
    <source>
        <dbReference type="ARBA" id="ARBA00022989"/>
    </source>
</evidence>
<dbReference type="GO" id="GO:0005524">
    <property type="term" value="F:ATP binding"/>
    <property type="evidence" value="ECO:0007669"/>
    <property type="project" value="UniProtKB-KW"/>
</dbReference>
<feature type="domain" description="ABC transmembrane type-1" evidence="11">
    <location>
        <begin position="49"/>
        <end position="333"/>
    </location>
</feature>
<keyword evidence="8 9" id="KW-0472">Membrane</keyword>
<keyword evidence="2" id="KW-0813">Transport</keyword>
<dbReference type="Pfam" id="PF00005">
    <property type="entry name" value="ABC_tran"/>
    <property type="match status" value="1"/>
</dbReference>
<dbReference type="InterPro" id="IPR017871">
    <property type="entry name" value="ABC_transporter-like_CS"/>
</dbReference>
<feature type="transmembrane region" description="Helical" evidence="9">
    <location>
        <begin position="167"/>
        <end position="194"/>
    </location>
</feature>
<dbReference type="GO" id="GO:0016887">
    <property type="term" value="F:ATP hydrolysis activity"/>
    <property type="evidence" value="ECO:0007669"/>
    <property type="project" value="InterPro"/>
</dbReference>
<evidence type="ECO:0000313" key="13">
    <source>
        <dbReference type="Proteomes" id="UP000051789"/>
    </source>
</evidence>
<proteinExistence type="predicted"/>
<feature type="transmembrane region" description="Helical" evidence="9">
    <location>
        <begin position="46"/>
        <end position="64"/>
    </location>
</feature>
<dbReference type="InterPro" id="IPR003593">
    <property type="entry name" value="AAA+_ATPase"/>
</dbReference>
<dbReference type="CDD" id="cd18547">
    <property type="entry name" value="ABC_6TM_Tm288_like"/>
    <property type="match status" value="1"/>
</dbReference>
<evidence type="ECO:0000256" key="8">
    <source>
        <dbReference type="ARBA" id="ARBA00023136"/>
    </source>
</evidence>
<sequence>MQMRNVGNMGGGRRPGTPRGVHVEVTINDWRGTVRRIWSYLVSKKWRLVGVFLMTVVTTAVTIVGNRINGIVVDTYIAKDNLRGLYIICLMLAGMYVVSSAFTYWQNATMIDVAQDTSARIRHDIFARLQRLPMRYFDTHDNGDVMSTLTNDVDNINTALMQTFVQLFTGIISVVGMLGAMIVLSPLLTVIVLLSTVMTYSFSRMAARVTQKAFTVQQAALGDLNSQIEESVSGKRAVQLFNHEAATLRHFASTNAEYTAAAYRAQLFSGAMGPFNNMTNNLAYLLITAAGAISIVSDRGGITVGVIFTFLIYLRNFTGPINNTLNLINTLQLSLASAERVFAVIDEQPEQDQPDAVAVTTTTGAVRFDHVSFAYVPGHEILHDINITAHPGDTVAIVGPTGAGKTTMMNLLTNLYPLQAGAVFLDGRDVTTIKRQNLRRLVTVVQQESHMFTASVADNIRNGRLDATDEEVQAAAVRAHADTFIRQLPQGYATVLTEDAAGLSQGQRQLLSIARAFVTNAPVLVLDEATSSIDSNTELDVQHAMADLMQGKTSFVIAHRLSTIQRATTIVVINGGRVVEQGTHAELLAAHGFYYQLYQSQFQHDIDKK</sequence>
<dbReference type="STRING" id="1423810.FD19_GL000010"/>
<evidence type="ECO:0000256" key="6">
    <source>
        <dbReference type="ARBA" id="ARBA00022840"/>
    </source>
</evidence>
<evidence type="ECO:0000256" key="1">
    <source>
        <dbReference type="ARBA" id="ARBA00004651"/>
    </source>
</evidence>
<keyword evidence="5" id="KW-0547">Nucleotide-binding</keyword>
<evidence type="ECO:0000256" key="2">
    <source>
        <dbReference type="ARBA" id="ARBA00022448"/>
    </source>
</evidence>
<evidence type="ECO:0000256" key="9">
    <source>
        <dbReference type="SAM" id="Phobius"/>
    </source>
</evidence>
<evidence type="ECO:0000256" key="4">
    <source>
        <dbReference type="ARBA" id="ARBA00022692"/>
    </source>
</evidence>
<dbReference type="SUPFAM" id="SSF90123">
    <property type="entry name" value="ABC transporter transmembrane region"/>
    <property type="match status" value="1"/>
</dbReference>
<comment type="subcellular location">
    <subcellularLocation>
        <location evidence="1">Cell membrane</location>
        <topology evidence="1">Multi-pass membrane protein</topology>
    </subcellularLocation>
</comment>
<evidence type="ECO:0000256" key="5">
    <source>
        <dbReference type="ARBA" id="ARBA00022741"/>
    </source>
</evidence>
<gene>
    <name evidence="12" type="ORF">FD19_GL000010</name>
</gene>
<dbReference type="PROSITE" id="PS50929">
    <property type="entry name" value="ABC_TM1F"/>
    <property type="match status" value="1"/>
</dbReference>
<dbReference type="FunFam" id="1.20.1560.10:FF:000011">
    <property type="entry name" value="Multidrug ABC transporter ATP-binding protein"/>
    <property type="match status" value="1"/>
</dbReference>
<feature type="transmembrane region" description="Helical" evidence="9">
    <location>
        <begin position="85"/>
        <end position="105"/>
    </location>
</feature>
<dbReference type="InterPro" id="IPR039421">
    <property type="entry name" value="Type_1_exporter"/>
</dbReference>
<evidence type="ECO:0000259" key="11">
    <source>
        <dbReference type="PROSITE" id="PS50929"/>
    </source>
</evidence>
<keyword evidence="4 9" id="KW-0812">Transmembrane</keyword>
<keyword evidence="6" id="KW-0067">ATP-binding</keyword>
<dbReference type="GO" id="GO:0005886">
    <property type="term" value="C:plasma membrane"/>
    <property type="evidence" value="ECO:0007669"/>
    <property type="project" value="UniProtKB-SubCell"/>
</dbReference>
<dbReference type="PROSITE" id="PS00211">
    <property type="entry name" value="ABC_TRANSPORTER_1"/>
    <property type="match status" value="1"/>
</dbReference>
<dbReference type="PANTHER" id="PTHR43394">
    <property type="entry name" value="ATP-DEPENDENT PERMEASE MDL1, MITOCHONDRIAL"/>
    <property type="match status" value="1"/>
</dbReference>
<dbReference type="Gene3D" id="1.20.1560.10">
    <property type="entry name" value="ABC transporter type 1, transmembrane domain"/>
    <property type="match status" value="1"/>
</dbReference>
<dbReference type="InterPro" id="IPR011527">
    <property type="entry name" value="ABC1_TM_dom"/>
</dbReference>
<dbReference type="Proteomes" id="UP000051789">
    <property type="component" value="Unassembled WGS sequence"/>
</dbReference>
<dbReference type="InterPro" id="IPR036640">
    <property type="entry name" value="ABC1_TM_sf"/>
</dbReference>
<dbReference type="InterPro" id="IPR003439">
    <property type="entry name" value="ABC_transporter-like_ATP-bd"/>
</dbReference>
<dbReference type="EMBL" id="AYZK01000001">
    <property type="protein sequence ID" value="KRM87736.1"/>
    <property type="molecule type" value="Genomic_DNA"/>
</dbReference>
<dbReference type="Pfam" id="PF00664">
    <property type="entry name" value="ABC_membrane"/>
    <property type="match status" value="1"/>
</dbReference>
<comment type="caution">
    <text evidence="12">The sequence shown here is derived from an EMBL/GenBank/DDBJ whole genome shotgun (WGS) entry which is preliminary data.</text>
</comment>
<evidence type="ECO:0000313" key="12">
    <source>
        <dbReference type="EMBL" id="KRM87736.1"/>
    </source>
</evidence>
<dbReference type="SUPFAM" id="SSF52540">
    <property type="entry name" value="P-loop containing nucleoside triphosphate hydrolases"/>
    <property type="match status" value="1"/>
</dbReference>
<keyword evidence="13" id="KW-1185">Reference proteome</keyword>
<dbReference type="GO" id="GO:0015421">
    <property type="term" value="F:ABC-type oligopeptide transporter activity"/>
    <property type="evidence" value="ECO:0007669"/>
    <property type="project" value="TreeGrafter"/>
</dbReference>
<feature type="domain" description="ABC transporter" evidence="10">
    <location>
        <begin position="366"/>
        <end position="600"/>
    </location>
</feature>
<dbReference type="AlphaFoldDB" id="A0A0R2C7V9"/>
<dbReference type="Gene3D" id="3.40.50.300">
    <property type="entry name" value="P-loop containing nucleotide triphosphate hydrolases"/>
    <property type="match status" value="1"/>
</dbReference>
<keyword evidence="3" id="KW-1003">Cell membrane</keyword>
<reference evidence="12 13" key="1">
    <citation type="journal article" date="2015" name="Genome Announc.">
        <title>Expanding the biotechnology potential of lactobacilli through comparative genomics of 213 strains and associated genera.</title>
        <authorList>
            <person name="Sun Z."/>
            <person name="Harris H.M."/>
            <person name="McCann A."/>
            <person name="Guo C."/>
            <person name="Argimon S."/>
            <person name="Zhang W."/>
            <person name="Yang X."/>
            <person name="Jeffery I.B."/>
            <person name="Cooney J.C."/>
            <person name="Kagawa T.F."/>
            <person name="Liu W."/>
            <person name="Song Y."/>
            <person name="Salvetti E."/>
            <person name="Wrobel A."/>
            <person name="Rasinkangas P."/>
            <person name="Parkhill J."/>
            <person name="Rea M.C."/>
            <person name="O'Sullivan O."/>
            <person name="Ritari J."/>
            <person name="Douillard F.P."/>
            <person name="Paul Ross R."/>
            <person name="Yang R."/>
            <person name="Briner A.E."/>
            <person name="Felis G.E."/>
            <person name="de Vos W.M."/>
            <person name="Barrangou R."/>
            <person name="Klaenhammer T.R."/>
            <person name="Caufield P.W."/>
            <person name="Cui Y."/>
            <person name="Zhang H."/>
            <person name="O'Toole P.W."/>
        </authorList>
    </citation>
    <scope>NUCLEOTIDE SEQUENCE [LARGE SCALE GENOMIC DNA]</scope>
    <source>
        <strain evidence="12 13">DSM 22698</strain>
    </source>
</reference>
<protein>
    <submittedName>
        <fullName evidence="12">Abc-type multidrug transport system, atpase and permease component</fullName>
    </submittedName>
</protein>
<dbReference type="SMART" id="SM00382">
    <property type="entry name" value="AAA"/>
    <property type="match status" value="1"/>
</dbReference>
<organism evidence="12 13">
    <name type="scientific">Lacticaseibacillus thailandensis DSM 22698 = JCM 13996</name>
    <dbReference type="NCBI Taxonomy" id="1423810"/>
    <lineage>
        <taxon>Bacteria</taxon>
        <taxon>Bacillati</taxon>
        <taxon>Bacillota</taxon>
        <taxon>Bacilli</taxon>
        <taxon>Lactobacillales</taxon>
        <taxon>Lactobacillaceae</taxon>
        <taxon>Lacticaseibacillus</taxon>
    </lineage>
</organism>
<dbReference type="CDD" id="cd03254">
    <property type="entry name" value="ABCC_Glucan_exporter_like"/>
    <property type="match status" value="1"/>
</dbReference>
<keyword evidence="7 9" id="KW-1133">Transmembrane helix</keyword>
<dbReference type="PATRIC" id="fig|1423810.4.peg.10"/>
<dbReference type="PROSITE" id="PS50893">
    <property type="entry name" value="ABC_TRANSPORTER_2"/>
    <property type="match status" value="1"/>
</dbReference>
<evidence type="ECO:0000256" key="3">
    <source>
        <dbReference type="ARBA" id="ARBA00022475"/>
    </source>
</evidence>
<accession>A0A0R2C7V9</accession>
<dbReference type="InterPro" id="IPR027417">
    <property type="entry name" value="P-loop_NTPase"/>
</dbReference>
<evidence type="ECO:0000259" key="10">
    <source>
        <dbReference type="PROSITE" id="PS50893"/>
    </source>
</evidence>
<dbReference type="PANTHER" id="PTHR43394:SF1">
    <property type="entry name" value="ATP-BINDING CASSETTE SUB-FAMILY B MEMBER 10, MITOCHONDRIAL"/>
    <property type="match status" value="1"/>
</dbReference>
<dbReference type="FunFam" id="3.40.50.300:FF:000287">
    <property type="entry name" value="Multidrug ABC transporter ATP-binding protein"/>
    <property type="match status" value="1"/>
</dbReference>
<name>A0A0R2C7V9_9LACO</name>